<dbReference type="InterPro" id="IPR036020">
    <property type="entry name" value="WW_dom_sf"/>
</dbReference>
<feature type="domain" description="WW" evidence="1">
    <location>
        <begin position="39"/>
        <end position="71"/>
    </location>
</feature>
<dbReference type="SMART" id="SM00456">
    <property type="entry name" value="WW"/>
    <property type="match status" value="1"/>
</dbReference>
<name>A0A9W7AH65_9STRA</name>
<comment type="caution">
    <text evidence="2">The sequence shown here is derived from an EMBL/GenBank/DDBJ whole genome shotgun (WGS) entry which is preliminary data.</text>
</comment>
<evidence type="ECO:0000259" key="1">
    <source>
        <dbReference type="PROSITE" id="PS50020"/>
    </source>
</evidence>
<dbReference type="InterPro" id="IPR001202">
    <property type="entry name" value="WW_dom"/>
</dbReference>
<dbReference type="Gene3D" id="2.20.70.10">
    <property type="match status" value="1"/>
</dbReference>
<reference evidence="3" key="1">
    <citation type="journal article" date="2023" name="Commun. Biol.">
        <title>Genome analysis of Parmales, the sister group of diatoms, reveals the evolutionary specialization of diatoms from phago-mixotrophs to photoautotrophs.</title>
        <authorList>
            <person name="Ban H."/>
            <person name="Sato S."/>
            <person name="Yoshikawa S."/>
            <person name="Yamada K."/>
            <person name="Nakamura Y."/>
            <person name="Ichinomiya M."/>
            <person name="Sato N."/>
            <person name="Blanc-Mathieu R."/>
            <person name="Endo H."/>
            <person name="Kuwata A."/>
            <person name="Ogata H."/>
        </authorList>
    </citation>
    <scope>NUCLEOTIDE SEQUENCE [LARGE SCALE GENOMIC DNA]</scope>
</reference>
<accession>A0A9W7AH65</accession>
<dbReference type="AlphaFoldDB" id="A0A9W7AH65"/>
<evidence type="ECO:0000313" key="3">
    <source>
        <dbReference type="Proteomes" id="UP001162640"/>
    </source>
</evidence>
<evidence type="ECO:0000313" key="2">
    <source>
        <dbReference type="EMBL" id="GMH69098.1"/>
    </source>
</evidence>
<organism evidence="2 3">
    <name type="scientific">Triparma laevis f. inornata</name>
    <dbReference type="NCBI Taxonomy" id="1714386"/>
    <lineage>
        <taxon>Eukaryota</taxon>
        <taxon>Sar</taxon>
        <taxon>Stramenopiles</taxon>
        <taxon>Ochrophyta</taxon>
        <taxon>Bolidophyceae</taxon>
        <taxon>Parmales</taxon>
        <taxon>Triparmaceae</taxon>
        <taxon>Triparma</taxon>
    </lineage>
</organism>
<dbReference type="PROSITE" id="PS50020">
    <property type="entry name" value="WW_DOMAIN_2"/>
    <property type="match status" value="1"/>
</dbReference>
<dbReference type="Proteomes" id="UP001162640">
    <property type="component" value="Unassembled WGS sequence"/>
</dbReference>
<dbReference type="PROSITE" id="PS01159">
    <property type="entry name" value="WW_DOMAIN_1"/>
    <property type="match status" value="1"/>
</dbReference>
<protein>
    <recommendedName>
        <fullName evidence="1">WW domain-containing protein</fullName>
    </recommendedName>
</protein>
<dbReference type="EMBL" id="BLQM01000145">
    <property type="protein sequence ID" value="GMH69098.1"/>
    <property type="molecule type" value="Genomic_DNA"/>
</dbReference>
<dbReference type="SUPFAM" id="SSF51045">
    <property type="entry name" value="WW domain"/>
    <property type="match status" value="1"/>
</dbReference>
<proteinExistence type="predicted"/>
<gene>
    <name evidence="2" type="ORF">TL16_g05076</name>
</gene>
<sequence>MTMSLKDGEASQLTYADSEFIGGEFDSSYESGYVEDGVLVLKEDWEQVEDEGSSYWFNSKTNESQWDEPAWTPMQGTADYNYDDYGYADEYEQEEKTMSQEDPTGVTQALAAFVVPDLVPKRWTDFGQSILFHGVKNPSSFLRINVFTAVKPTRESFRLEETAPDEWSTKMVFYAFAKEMPNTVRYDISYSMNPFRNRLLPQKAASQAKRDISRWNTSRKIEETGFWAFPVHVPGSQLLYVDWTSSPDRYKITTDPAPEWQWTRCFSFFAYTACKFHVLECKDPQCYKIVEGHTLGDSIGLDENGDQWDVILAFYAFKTQVPGTNKYYIQHQTEPHYRTRIGMEPSQSANKGWVDHTEFYAFDTAMPGTSKFFVQYTVRSTEAYSLSAEQFRIYTKDPWGQWENKFALYAFPAEQVKVWEKNDNDLDGKR</sequence>